<comment type="caution">
    <text evidence="4">The sequence shown here is derived from an EMBL/GenBank/DDBJ whole genome shotgun (WGS) entry which is preliminary data.</text>
</comment>
<evidence type="ECO:0000313" key="4">
    <source>
        <dbReference type="EMBL" id="CAE8592376.1"/>
    </source>
</evidence>
<dbReference type="OrthoDB" id="410895at2759"/>
<feature type="compositionally biased region" description="Basic residues" evidence="2">
    <location>
        <begin position="451"/>
        <end position="463"/>
    </location>
</feature>
<evidence type="ECO:0000313" key="5">
    <source>
        <dbReference type="Proteomes" id="UP000654075"/>
    </source>
</evidence>
<organism evidence="4 5">
    <name type="scientific">Polarella glacialis</name>
    <name type="common">Dinoflagellate</name>
    <dbReference type="NCBI Taxonomy" id="89957"/>
    <lineage>
        <taxon>Eukaryota</taxon>
        <taxon>Sar</taxon>
        <taxon>Alveolata</taxon>
        <taxon>Dinophyceae</taxon>
        <taxon>Suessiales</taxon>
        <taxon>Suessiaceae</taxon>
        <taxon>Polarella</taxon>
    </lineage>
</organism>
<accession>A0A813DWK4</accession>
<keyword evidence="5" id="KW-1185">Reference proteome</keyword>
<dbReference type="PROSITE" id="PS50103">
    <property type="entry name" value="ZF_C3H1"/>
    <property type="match status" value="1"/>
</dbReference>
<evidence type="ECO:0000259" key="3">
    <source>
        <dbReference type="PROSITE" id="PS50103"/>
    </source>
</evidence>
<feature type="region of interest" description="Disordered" evidence="2">
    <location>
        <begin position="193"/>
        <end position="215"/>
    </location>
</feature>
<name>A0A813DWK4_POLGL</name>
<protein>
    <recommendedName>
        <fullName evidence="3">C3H1-type domain-containing protein</fullName>
    </recommendedName>
</protein>
<feature type="region of interest" description="Disordered" evidence="2">
    <location>
        <begin position="441"/>
        <end position="481"/>
    </location>
</feature>
<evidence type="ECO:0000256" key="2">
    <source>
        <dbReference type="SAM" id="MobiDB-lite"/>
    </source>
</evidence>
<dbReference type="GO" id="GO:0008270">
    <property type="term" value="F:zinc ion binding"/>
    <property type="evidence" value="ECO:0007669"/>
    <property type="project" value="UniProtKB-KW"/>
</dbReference>
<sequence length="481" mass="53343">MVCISRPSSHSVIEQAIKSYLKCSIKGGLCQEDSLPCHPETTTFQLQKHGAAAEEIFLEPYGVRHKRIGNTAYAPFFSTSALLDLKNTWQKQPGDVYFAMPPGFRPSEGTLLGNLFCLAERRLSVGDEDVGVNFCGIKASRLQRCVELSATRSQLCGYPHEPEHEPKNASDSETHRSFFTFLPPWLFPNGSAEDGDGLVKSDDQSSEYSTTASGSSFTGDKIAVLCADPRYLLMREGLLWNFLSGDSGGDENHPQRVGDTFHFAQTALQSEVRLGGGQLQSMTAWAKEQHRRPEEVKLFFIEDFLLDSDVALNSLARFLGVSESHQVVVEMKAQISNSTSLWHTAPQGVSQLEHMQRLSSDFEMQLAALPTSFAASWADQVSEWLQSPHPRLYAYGQQLLSHSSSAPERWWASHYAEQCRPCTFASRGLCRSADDCSFCHSTAHPAPPPRPSKKERMRRRARRTYAGGCVSRTPSPPGLSS</sequence>
<feature type="domain" description="C3H1-type" evidence="3">
    <location>
        <begin position="421"/>
        <end position="443"/>
    </location>
</feature>
<keyword evidence="1" id="KW-0863">Zinc-finger</keyword>
<feature type="compositionally biased region" description="Low complexity" evidence="2">
    <location>
        <begin position="206"/>
        <end position="215"/>
    </location>
</feature>
<feature type="zinc finger region" description="C3H1-type" evidence="1">
    <location>
        <begin position="421"/>
        <end position="443"/>
    </location>
</feature>
<dbReference type="InterPro" id="IPR000571">
    <property type="entry name" value="Znf_CCCH"/>
</dbReference>
<dbReference type="Proteomes" id="UP000654075">
    <property type="component" value="Unassembled WGS sequence"/>
</dbReference>
<evidence type="ECO:0000256" key="1">
    <source>
        <dbReference type="PROSITE-ProRule" id="PRU00723"/>
    </source>
</evidence>
<keyword evidence="1" id="KW-0479">Metal-binding</keyword>
<gene>
    <name evidence="4" type="ORF">PGLA1383_LOCUS11030</name>
</gene>
<reference evidence="4" key="1">
    <citation type="submission" date="2021-02" db="EMBL/GenBank/DDBJ databases">
        <authorList>
            <person name="Dougan E. K."/>
            <person name="Rhodes N."/>
            <person name="Thang M."/>
            <person name="Chan C."/>
        </authorList>
    </citation>
    <scope>NUCLEOTIDE SEQUENCE</scope>
</reference>
<keyword evidence="1" id="KW-0862">Zinc</keyword>
<dbReference type="AlphaFoldDB" id="A0A813DWK4"/>
<dbReference type="EMBL" id="CAJNNV010005638">
    <property type="protein sequence ID" value="CAE8592376.1"/>
    <property type="molecule type" value="Genomic_DNA"/>
</dbReference>
<proteinExistence type="predicted"/>